<comment type="caution">
    <text evidence="1">The sequence shown here is derived from an EMBL/GenBank/DDBJ whole genome shotgun (WGS) entry which is preliminary data.</text>
</comment>
<proteinExistence type="predicted"/>
<gene>
    <name evidence="1" type="ORF">Ciccas_013252</name>
</gene>
<protein>
    <submittedName>
        <fullName evidence="1">Uncharacterized protein</fullName>
    </submittedName>
</protein>
<reference evidence="1 2" key="1">
    <citation type="submission" date="2024-11" db="EMBL/GenBank/DDBJ databases">
        <title>Adaptive evolution of stress response genes in parasites aligns with host niche diversity.</title>
        <authorList>
            <person name="Hahn C."/>
            <person name="Resl P."/>
        </authorList>
    </citation>
    <scope>NUCLEOTIDE SEQUENCE [LARGE SCALE GENOMIC DNA]</scope>
    <source>
        <strain evidence="1">EGGRZ-B1_66</strain>
        <tissue evidence="1">Body</tissue>
    </source>
</reference>
<keyword evidence="2" id="KW-1185">Reference proteome</keyword>
<evidence type="ECO:0000313" key="1">
    <source>
        <dbReference type="EMBL" id="KAL3308220.1"/>
    </source>
</evidence>
<sequence>MGGPVCQASRGKISYFVRPELELVARRNGTMSSASAEYNVLLQTPSSTTEGSATSSQNAQETVAKTGTTYGQFAGEECVYQTDKAQRVALDAADGI</sequence>
<dbReference type="Proteomes" id="UP001626550">
    <property type="component" value="Unassembled WGS sequence"/>
</dbReference>
<accession>A0ABD2PL75</accession>
<name>A0ABD2PL75_9PLAT</name>
<dbReference type="AlphaFoldDB" id="A0ABD2PL75"/>
<organism evidence="1 2">
    <name type="scientific">Cichlidogyrus casuarinus</name>
    <dbReference type="NCBI Taxonomy" id="1844966"/>
    <lineage>
        <taxon>Eukaryota</taxon>
        <taxon>Metazoa</taxon>
        <taxon>Spiralia</taxon>
        <taxon>Lophotrochozoa</taxon>
        <taxon>Platyhelminthes</taxon>
        <taxon>Monogenea</taxon>
        <taxon>Monopisthocotylea</taxon>
        <taxon>Dactylogyridea</taxon>
        <taxon>Ancyrocephalidae</taxon>
        <taxon>Cichlidogyrus</taxon>
    </lineage>
</organism>
<evidence type="ECO:0000313" key="2">
    <source>
        <dbReference type="Proteomes" id="UP001626550"/>
    </source>
</evidence>
<dbReference type="EMBL" id="JBJKFK010005639">
    <property type="protein sequence ID" value="KAL3308220.1"/>
    <property type="molecule type" value="Genomic_DNA"/>
</dbReference>